<reference evidence="3 4" key="1">
    <citation type="submission" date="2019-08" db="EMBL/GenBank/DDBJ databases">
        <title>In-depth cultivation of the pig gut microbiome towards novel bacterial diversity and tailored functional studies.</title>
        <authorList>
            <person name="Wylensek D."/>
            <person name="Hitch T.C.A."/>
            <person name="Clavel T."/>
        </authorList>
    </citation>
    <scope>NUCLEOTIDE SEQUENCE [LARGE SCALE GENOMIC DNA]</scope>
    <source>
        <strain evidence="3 4">Med78-601-WT-4W-RMD-3</strain>
    </source>
</reference>
<organism evidence="3 4">
    <name type="scientific">Anaerosalibacter bizertensis</name>
    <dbReference type="NCBI Taxonomy" id="932217"/>
    <lineage>
        <taxon>Bacteria</taxon>
        <taxon>Bacillati</taxon>
        <taxon>Bacillota</taxon>
        <taxon>Tissierellia</taxon>
        <taxon>Tissierellales</taxon>
        <taxon>Sporanaerobacteraceae</taxon>
        <taxon>Anaerosalibacter</taxon>
    </lineage>
</organism>
<evidence type="ECO:0000313" key="3">
    <source>
        <dbReference type="EMBL" id="MSS42307.1"/>
    </source>
</evidence>
<dbReference type="Proteomes" id="UP000462760">
    <property type="component" value="Unassembled WGS sequence"/>
</dbReference>
<evidence type="ECO:0000313" key="4">
    <source>
        <dbReference type="Proteomes" id="UP000462760"/>
    </source>
</evidence>
<comment type="caution">
    <text evidence="3">The sequence shown here is derived from an EMBL/GenBank/DDBJ whole genome shotgun (WGS) entry which is preliminary data.</text>
</comment>
<keyword evidence="3" id="KW-0946">Virion</keyword>
<dbReference type="InterPro" id="IPR024207">
    <property type="entry name" value="CotJB_dom"/>
</dbReference>
<evidence type="ECO:0000313" key="5">
    <source>
        <dbReference type="Proteomes" id="UP001108123"/>
    </source>
</evidence>
<dbReference type="EMBL" id="JAKNID010000014">
    <property type="protein sequence ID" value="MCG4564853.1"/>
    <property type="molecule type" value="Genomic_DNA"/>
</dbReference>
<sequence>MDREQVCLLKEIMEISFVLDETSLYLDTHPNDERALRLHNNYAQKYSEIVSLYEAKYGPLQNHNMSQYPWAYINGPWPWEFDYRLC</sequence>
<dbReference type="PIRSF" id="PIRSF010606">
    <property type="entry name" value="Spore_coat_CotJB"/>
    <property type="match status" value="1"/>
</dbReference>
<evidence type="ECO:0000259" key="1">
    <source>
        <dbReference type="Pfam" id="PF12652"/>
    </source>
</evidence>
<dbReference type="AlphaFoldDB" id="A0A844FE86"/>
<dbReference type="OrthoDB" id="9804099at2"/>
<name>A0A844FE86_9FIRM</name>
<gene>
    <name evidence="3" type="ORF">FYJ27_00960</name>
    <name evidence="2" type="ORF">L0P62_05255</name>
</gene>
<dbReference type="EMBL" id="VULR01000001">
    <property type="protein sequence ID" value="MSS42307.1"/>
    <property type="molecule type" value="Genomic_DNA"/>
</dbReference>
<feature type="domain" description="Protein CotJB" evidence="1">
    <location>
        <begin position="8"/>
        <end position="80"/>
    </location>
</feature>
<dbReference type="RefSeq" id="WP_154481728.1">
    <property type="nucleotide sequence ID" value="NZ_JAHLOA010000008.1"/>
</dbReference>
<dbReference type="Proteomes" id="UP001108123">
    <property type="component" value="Unassembled WGS sequence"/>
</dbReference>
<keyword evidence="3" id="KW-0167">Capsid protein</keyword>
<dbReference type="Pfam" id="PF12652">
    <property type="entry name" value="CotJB"/>
    <property type="match status" value="1"/>
</dbReference>
<dbReference type="InterPro" id="IPR016571">
    <property type="entry name" value="Spore_coat_assembly_CotJB"/>
</dbReference>
<keyword evidence="5" id="KW-1185">Reference proteome</keyword>
<reference evidence="2" key="2">
    <citation type="submission" date="2022-01" db="EMBL/GenBank/DDBJ databases">
        <title>Collection of gut derived symbiotic bacterial strains cultured from healthy donors.</title>
        <authorList>
            <person name="Lin H."/>
            <person name="Kohout C."/>
            <person name="Waligurski E."/>
            <person name="Pamer E.G."/>
        </authorList>
    </citation>
    <scope>NUCLEOTIDE SEQUENCE</scope>
    <source>
        <strain evidence="2">MSK.14.39</strain>
    </source>
</reference>
<proteinExistence type="predicted"/>
<protein>
    <submittedName>
        <fullName evidence="3">Spore coat protein CotJB</fullName>
    </submittedName>
</protein>
<accession>A0A844FE86</accession>
<evidence type="ECO:0000313" key="2">
    <source>
        <dbReference type="EMBL" id="MCG4564853.1"/>
    </source>
</evidence>